<dbReference type="NCBIfam" id="NF004283">
    <property type="entry name" value="PRK05692.1"/>
    <property type="match status" value="1"/>
</dbReference>
<dbReference type="InterPro" id="IPR000891">
    <property type="entry name" value="PYR_CT"/>
</dbReference>
<dbReference type="InterPro" id="IPR013785">
    <property type="entry name" value="Aldolase_TIM"/>
</dbReference>
<dbReference type="GO" id="GO:0046872">
    <property type="term" value="F:metal ion binding"/>
    <property type="evidence" value="ECO:0007669"/>
    <property type="project" value="UniProtKB-KW"/>
</dbReference>
<comment type="similarity">
    <text evidence="1">Belongs to the HMG-CoA lyase family.</text>
</comment>
<accession>A0AAE3ZFM4</accession>
<feature type="domain" description="Pyruvate carboxyltransferase" evidence="4">
    <location>
        <begin position="6"/>
        <end position="271"/>
    </location>
</feature>
<keyword evidence="3 5" id="KW-0456">Lyase</keyword>
<dbReference type="CDD" id="cd07938">
    <property type="entry name" value="DRE_TIM_HMGL"/>
    <property type="match status" value="1"/>
</dbReference>
<dbReference type="GO" id="GO:0004419">
    <property type="term" value="F:hydroxymethylglutaryl-CoA lyase activity"/>
    <property type="evidence" value="ECO:0007669"/>
    <property type="project" value="UniProtKB-EC"/>
</dbReference>
<dbReference type="Pfam" id="PF00682">
    <property type="entry name" value="HMGL-like"/>
    <property type="match status" value="1"/>
</dbReference>
<dbReference type="Proteomes" id="UP001180845">
    <property type="component" value="Unassembled WGS sequence"/>
</dbReference>
<dbReference type="RefSeq" id="WP_310277201.1">
    <property type="nucleotide sequence ID" value="NZ_JAVDXW010000001.1"/>
</dbReference>
<dbReference type="GO" id="GO:0046951">
    <property type="term" value="P:ketone body biosynthetic process"/>
    <property type="evidence" value="ECO:0007669"/>
    <property type="project" value="TreeGrafter"/>
</dbReference>
<sequence>MDQTAVILTDVVLRDGLQDEPVVVSVHDRLALAGALAAAGLRSIEAASFVNPNRVPQMSGAEELVAALPHKDSVRYSALALNARGIARAAAAGAEEITVVTSASQGHSQANSGRSVDDALADVADVVAEYPSVTFAAGIATAFVCPFDGEIAPEALLPLTRRFTELGVTRIGLADTIGTAAPEQVVRTLDVLRSTHPDTEFSLHLHNAHGQALRTVDAALELGITRFDSAAGGYGGCPFAPGAHGNIATEDLVAHLHSRGIPTGIDESALADAITLVKQALTRARTLT</sequence>
<keyword evidence="2" id="KW-0479">Metal-binding</keyword>
<dbReference type="EMBL" id="JAVDXW010000001">
    <property type="protein sequence ID" value="MDR7304068.1"/>
    <property type="molecule type" value="Genomic_DNA"/>
</dbReference>
<dbReference type="InterPro" id="IPR043594">
    <property type="entry name" value="HMGL"/>
</dbReference>
<dbReference type="GO" id="GO:0006552">
    <property type="term" value="P:L-leucine catabolic process"/>
    <property type="evidence" value="ECO:0007669"/>
    <property type="project" value="TreeGrafter"/>
</dbReference>
<evidence type="ECO:0000256" key="3">
    <source>
        <dbReference type="ARBA" id="ARBA00023239"/>
    </source>
</evidence>
<dbReference type="EC" id="4.1.3.4" evidence="5"/>
<dbReference type="SUPFAM" id="SSF51569">
    <property type="entry name" value="Aldolase"/>
    <property type="match status" value="1"/>
</dbReference>
<keyword evidence="6" id="KW-1185">Reference proteome</keyword>
<dbReference type="PANTHER" id="PTHR42738:SF7">
    <property type="entry name" value="HYDROXYMETHYLGLUTARYL-COA LYASE"/>
    <property type="match status" value="1"/>
</dbReference>
<dbReference type="Gene3D" id="3.20.20.70">
    <property type="entry name" value="Aldolase class I"/>
    <property type="match status" value="1"/>
</dbReference>
<evidence type="ECO:0000313" key="5">
    <source>
        <dbReference type="EMBL" id="MDR7304068.1"/>
    </source>
</evidence>
<evidence type="ECO:0000256" key="1">
    <source>
        <dbReference type="ARBA" id="ARBA00009405"/>
    </source>
</evidence>
<comment type="caution">
    <text evidence="5">The sequence shown here is derived from an EMBL/GenBank/DDBJ whole genome shotgun (WGS) entry which is preliminary data.</text>
</comment>
<proteinExistence type="inferred from homology"/>
<dbReference type="PANTHER" id="PTHR42738">
    <property type="entry name" value="HYDROXYMETHYLGLUTARYL-COA LYASE"/>
    <property type="match status" value="1"/>
</dbReference>
<dbReference type="AlphaFoldDB" id="A0AAE3ZFM4"/>
<evidence type="ECO:0000259" key="4">
    <source>
        <dbReference type="PROSITE" id="PS50991"/>
    </source>
</evidence>
<name>A0AAE3ZFM4_9ACTN</name>
<organism evidence="5 6">
    <name type="scientific">Haloactinomyces albus</name>
    <dbReference type="NCBI Taxonomy" id="1352928"/>
    <lineage>
        <taxon>Bacteria</taxon>
        <taxon>Bacillati</taxon>
        <taxon>Actinomycetota</taxon>
        <taxon>Actinomycetes</taxon>
        <taxon>Actinopolysporales</taxon>
        <taxon>Actinopolysporaceae</taxon>
        <taxon>Haloactinomyces</taxon>
    </lineage>
</organism>
<gene>
    <name evidence="5" type="ORF">JOF55_004249</name>
</gene>
<protein>
    <submittedName>
        <fullName evidence="5">Hydroxymethylglutaryl-CoA lyase</fullName>
        <ecNumber evidence="5">4.1.3.4</ecNumber>
    </submittedName>
</protein>
<evidence type="ECO:0000256" key="2">
    <source>
        <dbReference type="ARBA" id="ARBA00022723"/>
    </source>
</evidence>
<reference evidence="5" key="1">
    <citation type="submission" date="2023-07" db="EMBL/GenBank/DDBJ databases">
        <title>Sequencing the genomes of 1000 actinobacteria strains.</title>
        <authorList>
            <person name="Klenk H.-P."/>
        </authorList>
    </citation>
    <scope>NUCLEOTIDE SEQUENCE</scope>
    <source>
        <strain evidence="5">DSM 45977</strain>
    </source>
</reference>
<dbReference type="PROSITE" id="PS50991">
    <property type="entry name" value="PYR_CT"/>
    <property type="match status" value="1"/>
</dbReference>
<evidence type="ECO:0000313" key="6">
    <source>
        <dbReference type="Proteomes" id="UP001180845"/>
    </source>
</evidence>